<dbReference type="CDD" id="cd00636">
    <property type="entry name" value="TroA-like"/>
    <property type="match status" value="1"/>
</dbReference>
<evidence type="ECO:0000313" key="3">
    <source>
        <dbReference type="EMBL" id="MBR7619737.1"/>
    </source>
</evidence>
<gene>
    <name evidence="3" type="ORF">JKL49_10090</name>
</gene>
<dbReference type="PROSITE" id="PS50983">
    <property type="entry name" value="FE_B12_PBP"/>
    <property type="match status" value="1"/>
</dbReference>
<dbReference type="Proteomes" id="UP000622580">
    <property type="component" value="Unassembled WGS sequence"/>
</dbReference>
<evidence type="ECO:0000313" key="4">
    <source>
        <dbReference type="Proteomes" id="UP000622580"/>
    </source>
</evidence>
<dbReference type="Gene3D" id="3.40.50.1980">
    <property type="entry name" value="Nitrogenase molybdenum iron protein domain"/>
    <property type="match status" value="2"/>
</dbReference>
<dbReference type="Pfam" id="PF01497">
    <property type="entry name" value="Peripla_BP_2"/>
    <property type="match status" value="1"/>
</dbReference>
<dbReference type="AlphaFoldDB" id="A0A941D0L5"/>
<evidence type="ECO:0000256" key="1">
    <source>
        <dbReference type="SAM" id="SignalP"/>
    </source>
</evidence>
<name>A0A941D0L5_9CAUL</name>
<accession>A0A941D0L5</accession>
<sequence length="262" mass="27904">MIAALFAALSFAGLAQASPRVLSLDQCADQYVLALSPREAIVGLSTRANDADSRLRDLAKGLPQRRSSLESTLAARPELIVRYWGGDPRFIAQVEKRGVRVVTIEDASDFGGVRANVRRVAAALDRRAQGEAVIAEMDARLDRSAGAWRGATALYITPGGFTGGEGTLVYQILKSAGLTPTPPGPGFQPVSLEQMAMTPPRALVLGFFGDLMSNNHWSLGRHQVMRRVATRRTVASLPGSMLGCPDPAAAEAVEILASKAPR</sequence>
<feature type="signal peptide" evidence="1">
    <location>
        <begin position="1"/>
        <end position="17"/>
    </location>
</feature>
<organism evidence="3 4">
    <name type="scientific">Phenylobacterium glaciei</name>
    <dbReference type="NCBI Taxonomy" id="2803784"/>
    <lineage>
        <taxon>Bacteria</taxon>
        <taxon>Pseudomonadati</taxon>
        <taxon>Pseudomonadota</taxon>
        <taxon>Alphaproteobacteria</taxon>
        <taxon>Caulobacterales</taxon>
        <taxon>Caulobacteraceae</taxon>
        <taxon>Phenylobacterium</taxon>
    </lineage>
</organism>
<dbReference type="InterPro" id="IPR002491">
    <property type="entry name" value="ABC_transptr_periplasmic_BD"/>
</dbReference>
<protein>
    <submittedName>
        <fullName evidence="3">ABC transporter substrate-binding protein</fullName>
    </submittedName>
</protein>
<dbReference type="PANTHER" id="PTHR30535">
    <property type="entry name" value="VITAMIN B12-BINDING PROTEIN"/>
    <property type="match status" value="1"/>
</dbReference>
<feature type="domain" description="Fe/B12 periplasmic-binding" evidence="2">
    <location>
        <begin position="20"/>
        <end position="262"/>
    </location>
</feature>
<proteinExistence type="predicted"/>
<dbReference type="PANTHER" id="PTHR30535:SF34">
    <property type="entry name" value="MOLYBDATE-BINDING PROTEIN MOLA"/>
    <property type="match status" value="1"/>
</dbReference>
<evidence type="ECO:0000259" key="2">
    <source>
        <dbReference type="PROSITE" id="PS50983"/>
    </source>
</evidence>
<dbReference type="InterPro" id="IPR050902">
    <property type="entry name" value="ABC_Transporter_SBP"/>
</dbReference>
<comment type="caution">
    <text evidence="3">The sequence shown here is derived from an EMBL/GenBank/DDBJ whole genome shotgun (WGS) entry which is preliminary data.</text>
</comment>
<keyword evidence="1" id="KW-0732">Signal</keyword>
<reference evidence="3" key="1">
    <citation type="submission" date="2021-04" db="EMBL/GenBank/DDBJ databases">
        <title>Draft genome assembly of strain Phenylobacterium sp. 20VBR1 using MiniION and Illumina platforms.</title>
        <authorList>
            <person name="Thomas F.A."/>
            <person name="Krishnan K.P."/>
            <person name="Sinha R.K."/>
        </authorList>
    </citation>
    <scope>NUCLEOTIDE SEQUENCE</scope>
    <source>
        <strain evidence="3">20VBR1</strain>
    </source>
</reference>
<keyword evidence="4" id="KW-1185">Reference proteome</keyword>
<dbReference type="SUPFAM" id="SSF53807">
    <property type="entry name" value="Helical backbone' metal receptor"/>
    <property type="match status" value="1"/>
</dbReference>
<feature type="chain" id="PRO_5036722426" evidence="1">
    <location>
        <begin position="18"/>
        <end position="262"/>
    </location>
</feature>
<dbReference type="EMBL" id="JAGSGD010000001">
    <property type="protein sequence ID" value="MBR7619737.1"/>
    <property type="molecule type" value="Genomic_DNA"/>
</dbReference>